<dbReference type="EMBL" id="CP063406">
    <property type="protein sequence ID" value="QSZ31756.1"/>
    <property type="molecule type" value="Genomic_DNA"/>
</dbReference>
<evidence type="ECO:0000313" key="2">
    <source>
        <dbReference type="EMBL" id="QSZ31756.1"/>
    </source>
</evidence>
<name>A0A8A3P786_9HELO</name>
<sequence>MELDRHLCRMIKEDKRCTIVPAVDVDDTVLDSIPKPGSNEETDQKQAARGGPISVETREVIACDFVVTPGLNELIQIKP</sequence>
<protein>
    <submittedName>
        <fullName evidence="2">Uncharacterized protein</fullName>
    </submittedName>
</protein>
<evidence type="ECO:0000313" key="3">
    <source>
        <dbReference type="Proteomes" id="UP000672032"/>
    </source>
</evidence>
<gene>
    <name evidence="2" type="ORF">DSL72_001324</name>
</gene>
<reference evidence="2" key="1">
    <citation type="submission" date="2020-10" db="EMBL/GenBank/DDBJ databases">
        <title>Genome Sequence of Monilinia vaccinii-corymbosi Sheds Light on Mummy Berry Disease Infection of Blueberry and Mating Type.</title>
        <authorList>
            <person name="Yow A.G."/>
            <person name="Zhang Y."/>
            <person name="Bansal K."/>
            <person name="Eacker S.M."/>
            <person name="Sullivan S."/>
            <person name="Liachko I."/>
            <person name="Cubeta M.A."/>
            <person name="Rollins J.A."/>
            <person name="Ashrafi H."/>
        </authorList>
    </citation>
    <scope>NUCLEOTIDE SEQUENCE</scope>
    <source>
        <strain evidence="2">RL-1</strain>
    </source>
</reference>
<dbReference type="Proteomes" id="UP000672032">
    <property type="component" value="Chromosome 2"/>
</dbReference>
<organism evidence="2 3">
    <name type="scientific">Monilinia vaccinii-corymbosi</name>
    <dbReference type="NCBI Taxonomy" id="61207"/>
    <lineage>
        <taxon>Eukaryota</taxon>
        <taxon>Fungi</taxon>
        <taxon>Dikarya</taxon>
        <taxon>Ascomycota</taxon>
        <taxon>Pezizomycotina</taxon>
        <taxon>Leotiomycetes</taxon>
        <taxon>Helotiales</taxon>
        <taxon>Sclerotiniaceae</taxon>
        <taxon>Monilinia</taxon>
    </lineage>
</organism>
<evidence type="ECO:0000256" key="1">
    <source>
        <dbReference type="SAM" id="MobiDB-lite"/>
    </source>
</evidence>
<proteinExistence type="predicted"/>
<accession>A0A8A3P786</accession>
<dbReference type="AlphaFoldDB" id="A0A8A3P786"/>
<feature type="region of interest" description="Disordered" evidence="1">
    <location>
        <begin position="30"/>
        <end position="51"/>
    </location>
</feature>
<keyword evidence="3" id="KW-1185">Reference proteome</keyword>